<feature type="transmembrane region" description="Helical" evidence="6">
    <location>
        <begin position="163"/>
        <end position="184"/>
    </location>
</feature>
<keyword evidence="5 6" id="KW-0472">Membrane</keyword>
<keyword evidence="2" id="KW-1003">Cell membrane</keyword>
<evidence type="ECO:0008006" key="9">
    <source>
        <dbReference type="Google" id="ProtNLM"/>
    </source>
</evidence>
<keyword evidence="4 6" id="KW-1133">Transmembrane helix</keyword>
<evidence type="ECO:0000256" key="1">
    <source>
        <dbReference type="ARBA" id="ARBA00004651"/>
    </source>
</evidence>
<organism evidence="7 8">
    <name type="scientific">Hydrococcus rivularis NIES-593</name>
    <dbReference type="NCBI Taxonomy" id="1921803"/>
    <lineage>
        <taxon>Bacteria</taxon>
        <taxon>Bacillati</taxon>
        <taxon>Cyanobacteriota</taxon>
        <taxon>Cyanophyceae</taxon>
        <taxon>Pleurocapsales</taxon>
        <taxon>Hydrococcaceae</taxon>
        <taxon>Hydrococcus</taxon>
    </lineage>
</organism>
<protein>
    <recommendedName>
        <fullName evidence="9">Lysylphosphatidylglycerol synthetase</fullName>
    </recommendedName>
</protein>
<evidence type="ECO:0000313" key="7">
    <source>
        <dbReference type="EMBL" id="OKH22016.1"/>
    </source>
</evidence>
<dbReference type="Pfam" id="PF03706">
    <property type="entry name" value="LPG_synthase_TM"/>
    <property type="match status" value="1"/>
</dbReference>
<dbReference type="RefSeq" id="WP_073600151.1">
    <property type="nucleotide sequence ID" value="NZ_MRCB01000016.1"/>
</dbReference>
<evidence type="ECO:0000256" key="2">
    <source>
        <dbReference type="ARBA" id="ARBA00022475"/>
    </source>
</evidence>
<keyword evidence="8" id="KW-1185">Reference proteome</keyword>
<dbReference type="Proteomes" id="UP000186868">
    <property type="component" value="Unassembled WGS sequence"/>
</dbReference>
<gene>
    <name evidence="7" type="ORF">NIES593_13855</name>
</gene>
<feature type="transmembrane region" description="Helical" evidence="6">
    <location>
        <begin position="84"/>
        <end position="105"/>
    </location>
</feature>
<dbReference type="PANTHER" id="PTHR39087">
    <property type="entry name" value="UPF0104 MEMBRANE PROTEIN MJ1595"/>
    <property type="match status" value="1"/>
</dbReference>
<comment type="subcellular location">
    <subcellularLocation>
        <location evidence="1">Cell membrane</location>
        <topology evidence="1">Multi-pass membrane protein</topology>
    </subcellularLocation>
</comment>
<proteinExistence type="predicted"/>
<dbReference type="STRING" id="1921803.NIES593_13855"/>
<dbReference type="PANTHER" id="PTHR39087:SF2">
    <property type="entry name" value="UPF0104 MEMBRANE PROTEIN MJ1595"/>
    <property type="match status" value="1"/>
</dbReference>
<feature type="transmembrane region" description="Helical" evidence="6">
    <location>
        <begin position="6"/>
        <end position="26"/>
    </location>
</feature>
<evidence type="ECO:0000256" key="6">
    <source>
        <dbReference type="SAM" id="Phobius"/>
    </source>
</evidence>
<name>A0A1U7HEL1_9CYAN</name>
<sequence length="309" mass="33988">MNRQRLSHIGSALLSLLLFALSIWAITQELQKYHIREVWKSLAAISTSHLLLAVGLTSVNYIVLTGYDTLAVRYIRHPLPYPKTALVAVISYAISNSVGLALLSGSTIRYRFYRPWDLSIAQIAQIIAFCNWSFWLGLFAVGGVLFLIEPVEVPALLHLPVTSVHPIGVIFSLVVISYLFISILSKKPLRVGRLTIPHLPINLCLAQIAITSLDWSLAAAVLYVLLPASVPISYPGFFGIYLLAQIAGIISNVPGGLGVFETVMLLLLSPPISSAELFGALLAYRGIYYFLPLSLAALLLGLYEIRRRF</sequence>
<feature type="transmembrane region" description="Helical" evidence="6">
    <location>
        <begin position="126"/>
        <end position="148"/>
    </location>
</feature>
<evidence type="ECO:0000256" key="4">
    <source>
        <dbReference type="ARBA" id="ARBA00022989"/>
    </source>
</evidence>
<reference evidence="7 8" key="1">
    <citation type="submission" date="2016-11" db="EMBL/GenBank/DDBJ databases">
        <title>Draft Genome Sequences of Nine Cyanobacterial Strains from Diverse Habitats.</title>
        <authorList>
            <person name="Zhu T."/>
            <person name="Hou S."/>
            <person name="Lu X."/>
            <person name="Hess W.R."/>
        </authorList>
    </citation>
    <scope>NUCLEOTIDE SEQUENCE [LARGE SCALE GENOMIC DNA]</scope>
    <source>
        <strain evidence="7 8">NIES-593</strain>
    </source>
</reference>
<evidence type="ECO:0000313" key="8">
    <source>
        <dbReference type="Proteomes" id="UP000186868"/>
    </source>
</evidence>
<evidence type="ECO:0000256" key="5">
    <source>
        <dbReference type="ARBA" id="ARBA00023136"/>
    </source>
</evidence>
<feature type="transmembrane region" description="Helical" evidence="6">
    <location>
        <begin position="38"/>
        <end position="64"/>
    </location>
</feature>
<comment type="caution">
    <text evidence="7">The sequence shown here is derived from an EMBL/GenBank/DDBJ whole genome shotgun (WGS) entry which is preliminary data.</text>
</comment>
<dbReference type="OrthoDB" id="145485at2"/>
<keyword evidence="3 6" id="KW-0812">Transmembrane</keyword>
<evidence type="ECO:0000256" key="3">
    <source>
        <dbReference type="ARBA" id="ARBA00022692"/>
    </source>
</evidence>
<feature type="transmembrane region" description="Helical" evidence="6">
    <location>
        <begin position="287"/>
        <end position="305"/>
    </location>
</feature>
<dbReference type="GO" id="GO:0005886">
    <property type="term" value="C:plasma membrane"/>
    <property type="evidence" value="ECO:0007669"/>
    <property type="project" value="UniProtKB-SubCell"/>
</dbReference>
<dbReference type="InterPro" id="IPR022791">
    <property type="entry name" value="L-PG_synthase/AglD"/>
</dbReference>
<dbReference type="AlphaFoldDB" id="A0A1U7HEL1"/>
<dbReference type="EMBL" id="MRCB01000016">
    <property type="protein sequence ID" value="OKH22016.1"/>
    <property type="molecule type" value="Genomic_DNA"/>
</dbReference>
<accession>A0A1U7HEL1</accession>